<name>A0A7C1BC08_UNCW3</name>
<feature type="transmembrane region" description="Helical" evidence="13">
    <location>
        <begin position="84"/>
        <end position="105"/>
    </location>
</feature>
<feature type="transmembrane region" description="Helical" evidence="13">
    <location>
        <begin position="6"/>
        <end position="31"/>
    </location>
</feature>
<evidence type="ECO:0000256" key="8">
    <source>
        <dbReference type="ARBA" id="ARBA00022801"/>
    </source>
</evidence>
<dbReference type="AlphaFoldDB" id="A0A7C1BC08"/>
<evidence type="ECO:0000256" key="6">
    <source>
        <dbReference type="ARBA" id="ARBA00022692"/>
    </source>
</evidence>
<keyword evidence="7" id="KW-0479">Metal-binding</keyword>
<evidence type="ECO:0000256" key="11">
    <source>
        <dbReference type="ARBA" id="ARBA00023049"/>
    </source>
</evidence>
<comment type="cofactor">
    <cofactor evidence="1">
        <name>Zn(2+)</name>
        <dbReference type="ChEBI" id="CHEBI:29105"/>
    </cofactor>
</comment>
<keyword evidence="5 15" id="KW-0645">Protease</keyword>
<evidence type="ECO:0000256" key="3">
    <source>
        <dbReference type="ARBA" id="ARBA00007931"/>
    </source>
</evidence>
<dbReference type="InterPro" id="IPR052348">
    <property type="entry name" value="Metallopeptidase_M50B"/>
</dbReference>
<evidence type="ECO:0000256" key="9">
    <source>
        <dbReference type="ARBA" id="ARBA00022833"/>
    </source>
</evidence>
<dbReference type="GO" id="GO:0006508">
    <property type="term" value="P:proteolysis"/>
    <property type="evidence" value="ECO:0007669"/>
    <property type="project" value="UniProtKB-KW"/>
</dbReference>
<evidence type="ECO:0000256" key="2">
    <source>
        <dbReference type="ARBA" id="ARBA00004651"/>
    </source>
</evidence>
<accession>A0A7C1BC08</accession>
<dbReference type="InterPro" id="IPR044537">
    <property type="entry name" value="Rip2-like"/>
</dbReference>
<evidence type="ECO:0000313" key="15">
    <source>
        <dbReference type="EMBL" id="HDM90390.1"/>
    </source>
</evidence>
<sequence>MGDYLTQIIILTPVILLALTVHEYAHGWVAYKFGDPTAKLAGRLTLNPLKHIDPLGLIMLYVIRIGWARPVPVNPNYLRRREDIVFVALAGPMSNFLLAIGSALLMRFVPSGFLPAAFAGSLRSLLFSMVFINLILAFFNLLPIPPLDGWRIVTGFARPSYTLYNIERMGPIFILVLILLPRLVGIDPLSIYLKGMLSLSSKILFGVLGG</sequence>
<keyword evidence="9" id="KW-0862">Zinc</keyword>
<evidence type="ECO:0000256" key="12">
    <source>
        <dbReference type="ARBA" id="ARBA00023136"/>
    </source>
</evidence>
<proteinExistence type="inferred from homology"/>
<dbReference type="GO" id="GO:0008237">
    <property type="term" value="F:metallopeptidase activity"/>
    <property type="evidence" value="ECO:0007669"/>
    <property type="project" value="UniProtKB-KW"/>
</dbReference>
<dbReference type="InterPro" id="IPR008915">
    <property type="entry name" value="Peptidase_M50"/>
</dbReference>
<feature type="transmembrane region" description="Helical" evidence="13">
    <location>
        <begin position="172"/>
        <end position="193"/>
    </location>
</feature>
<protein>
    <submittedName>
        <fullName evidence="15">Site-2 protease family protein</fullName>
    </submittedName>
</protein>
<comment type="caution">
    <text evidence="15">The sequence shown here is derived from an EMBL/GenBank/DDBJ whole genome shotgun (WGS) entry which is preliminary data.</text>
</comment>
<comment type="similarity">
    <text evidence="3">Belongs to the peptidase M50B family.</text>
</comment>
<evidence type="ECO:0000256" key="4">
    <source>
        <dbReference type="ARBA" id="ARBA00022475"/>
    </source>
</evidence>
<evidence type="ECO:0000259" key="14">
    <source>
        <dbReference type="Pfam" id="PF02163"/>
    </source>
</evidence>
<evidence type="ECO:0000256" key="5">
    <source>
        <dbReference type="ARBA" id="ARBA00022670"/>
    </source>
</evidence>
<keyword evidence="12 13" id="KW-0472">Membrane</keyword>
<dbReference type="CDD" id="cd06158">
    <property type="entry name" value="S2P-M50_like_1"/>
    <property type="match status" value="1"/>
</dbReference>
<keyword evidence="4" id="KW-1003">Cell membrane</keyword>
<evidence type="ECO:0000256" key="7">
    <source>
        <dbReference type="ARBA" id="ARBA00022723"/>
    </source>
</evidence>
<evidence type="ECO:0000256" key="10">
    <source>
        <dbReference type="ARBA" id="ARBA00022989"/>
    </source>
</evidence>
<feature type="domain" description="Peptidase M50" evidence="14">
    <location>
        <begin position="117"/>
        <end position="157"/>
    </location>
</feature>
<dbReference type="GO" id="GO:0046872">
    <property type="term" value="F:metal ion binding"/>
    <property type="evidence" value="ECO:0007669"/>
    <property type="project" value="UniProtKB-KW"/>
</dbReference>
<feature type="transmembrane region" description="Helical" evidence="13">
    <location>
        <begin position="125"/>
        <end position="144"/>
    </location>
</feature>
<reference evidence="15" key="1">
    <citation type="journal article" date="2020" name="mSystems">
        <title>Genome- and Community-Level Interaction Insights into Carbon Utilization and Element Cycling Functions of Hydrothermarchaeota in Hydrothermal Sediment.</title>
        <authorList>
            <person name="Zhou Z."/>
            <person name="Liu Y."/>
            <person name="Xu W."/>
            <person name="Pan J."/>
            <person name="Luo Z.H."/>
            <person name="Li M."/>
        </authorList>
    </citation>
    <scope>NUCLEOTIDE SEQUENCE [LARGE SCALE GENOMIC DNA]</scope>
    <source>
        <strain evidence="15">HyVt-237</strain>
    </source>
</reference>
<evidence type="ECO:0000256" key="13">
    <source>
        <dbReference type="SAM" id="Phobius"/>
    </source>
</evidence>
<dbReference type="PANTHER" id="PTHR35864:SF1">
    <property type="entry name" value="ZINC METALLOPROTEASE YWHC-RELATED"/>
    <property type="match status" value="1"/>
</dbReference>
<dbReference type="GO" id="GO:0005886">
    <property type="term" value="C:plasma membrane"/>
    <property type="evidence" value="ECO:0007669"/>
    <property type="project" value="UniProtKB-SubCell"/>
</dbReference>
<keyword evidence="8" id="KW-0378">Hydrolase</keyword>
<evidence type="ECO:0000256" key="1">
    <source>
        <dbReference type="ARBA" id="ARBA00001947"/>
    </source>
</evidence>
<gene>
    <name evidence="15" type="ORF">ENG67_04175</name>
</gene>
<keyword evidence="6 13" id="KW-0812">Transmembrane</keyword>
<dbReference type="Proteomes" id="UP000885931">
    <property type="component" value="Unassembled WGS sequence"/>
</dbReference>
<comment type="subcellular location">
    <subcellularLocation>
        <location evidence="2">Cell membrane</location>
        <topology evidence="2">Multi-pass membrane protein</topology>
    </subcellularLocation>
</comment>
<keyword evidence="11" id="KW-0482">Metalloprotease</keyword>
<keyword evidence="10 13" id="KW-1133">Transmembrane helix</keyword>
<dbReference type="EMBL" id="DRBW01000167">
    <property type="protein sequence ID" value="HDM90390.1"/>
    <property type="molecule type" value="Genomic_DNA"/>
</dbReference>
<organism evidence="15">
    <name type="scientific">candidate division WOR-3 bacterium</name>
    <dbReference type="NCBI Taxonomy" id="2052148"/>
    <lineage>
        <taxon>Bacteria</taxon>
        <taxon>Bacteria division WOR-3</taxon>
    </lineage>
</organism>
<dbReference type="Pfam" id="PF02163">
    <property type="entry name" value="Peptidase_M50"/>
    <property type="match status" value="1"/>
</dbReference>
<dbReference type="PANTHER" id="PTHR35864">
    <property type="entry name" value="ZINC METALLOPROTEASE MJ0611-RELATED"/>
    <property type="match status" value="1"/>
</dbReference>